<comment type="caution">
    <text evidence="1">The sequence shown here is derived from an EMBL/GenBank/DDBJ whole genome shotgun (WGS) entry which is preliminary data.</text>
</comment>
<protein>
    <submittedName>
        <fullName evidence="1">TIGR04338 family metallohydrolase</fullName>
    </submittedName>
</protein>
<dbReference type="EMBL" id="JAUFSA010000007">
    <property type="protein sequence ID" value="MDP7739743.1"/>
    <property type="molecule type" value="Genomic_DNA"/>
</dbReference>
<dbReference type="InterPro" id="IPR027595">
    <property type="entry name" value="CHP04338"/>
</dbReference>
<evidence type="ECO:0000313" key="2">
    <source>
        <dbReference type="Proteomes" id="UP001229081"/>
    </source>
</evidence>
<gene>
    <name evidence="1" type="ORF">QXL92_34000</name>
</gene>
<reference evidence="1" key="1">
    <citation type="submission" date="2023-06" db="EMBL/GenBank/DDBJ databases">
        <title>Identification of two novel mycobacterium reveal diversities and complexities of Mycobacterium gordonae clade.</title>
        <authorList>
            <person name="Matsumoto Y."/>
            <person name="Nakamura S."/>
            <person name="Motooka D."/>
            <person name="Fukushima K."/>
        </authorList>
    </citation>
    <scope>NUCLEOTIDE SEQUENCE</scope>
    <source>
        <strain evidence="1">TY812</strain>
    </source>
</reference>
<accession>A0AAJ1W728</accession>
<dbReference type="AlphaFoldDB" id="A0AAJ1W728"/>
<dbReference type="Proteomes" id="UP001229081">
    <property type="component" value="Unassembled WGS sequence"/>
</dbReference>
<name>A0AAJ1W728_9MYCO</name>
<proteinExistence type="predicted"/>
<dbReference type="NCBIfam" id="TIGR04338">
    <property type="entry name" value="HEXXH_Rv0185"/>
    <property type="match status" value="1"/>
</dbReference>
<evidence type="ECO:0000313" key="1">
    <source>
        <dbReference type="EMBL" id="MDP7739743.1"/>
    </source>
</evidence>
<dbReference type="RefSeq" id="WP_306256161.1">
    <property type="nucleotide sequence ID" value="NZ_JAUFSA010000007.1"/>
</dbReference>
<sequence length="168" mass="18347">MTGRDCHRSDVYSAETIFGRMLNNCAASSNPLVTIDGVALTLPPEAKFASVDDVGRYIDRLLTWQPLIDTFGPPRSVHVRPRRSTQPRAHYDPDRAVIAIPDEPSMLRELVVLHELSHHLDRSDGPDHGPGFLNTYLTLLALVMAPEAALALRLLLAHHGVSTATGAA</sequence>
<organism evidence="1 2">
    <name type="scientific">Mycobacterium paragordonae</name>
    <dbReference type="NCBI Taxonomy" id="1389713"/>
    <lineage>
        <taxon>Bacteria</taxon>
        <taxon>Bacillati</taxon>
        <taxon>Actinomycetota</taxon>
        <taxon>Actinomycetes</taxon>
        <taxon>Mycobacteriales</taxon>
        <taxon>Mycobacteriaceae</taxon>
        <taxon>Mycobacterium</taxon>
    </lineage>
</organism>